<dbReference type="InterPro" id="IPR026960">
    <property type="entry name" value="RVT-Znf"/>
</dbReference>
<dbReference type="Proteomes" id="UP001152795">
    <property type="component" value="Unassembled WGS sequence"/>
</dbReference>
<reference evidence="1" key="1">
    <citation type="submission" date="2020-04" db="EMBL/GenBank/DDBJ databases">
        <authorList>
            <person name="Alioto T."/>
            <person name="Alioto T."/>
            <person name="Gomez Garrido J."/>
        </authorList>
    </citation>
    <scope>NUCLEOTIDE SEQUENCE</scope>
    <source>
        <strain evidence="1">A484AB</strain>
    </source>
</reference>
<feature type="non-terminal residue" evidence="1">
    <location>
        <position position="629"/>
    </location>
</feature>
<proteinExistence type="predicted"/>
<gene>
    <name evidence="1" type="ORF">PACLA_8A010525</name>
</gene>
<comment type="caution">
    <text evidence="1">The sequence shown here is derived from an EMBL/GenBank/DDBJ whole genome shotgun (WGS) entry which is preliminary data.</text>
</comment>
<dbReference type="OrthoDB" id="416119at2759"/>
<name>A0A6S7LSJ0_PARCT</name>
<organism evidence="1 2">
    <name type="scientific">Paramuricea clavata</name>
    <name type="common">Red gorgonian</name>
    <name type="synonym">Violescent sea-whip</name>
    <dbReference type="NCBI Taxonomy" id="317549"/>
    <lineage>
        <taxon>Eukaryota</taxon>
        <taxon>Metazoa</taxon>
        <taxon>Cnidaria</taxon>
        <taxon>Anthozoa</taxon>
        <taxon>Octocorallia</taxon>
        <taxon>Malacalcyonacea</taxon>
        <taxon>Plexauridae</taxon>
        <taxon>Paramuricea</taxon>
    </lineage>
</organism>
<dbReference type="AlphaFoldDB" id="A0A6S7LSJ0"/>
<accession>A0A6S7LSJ0</accession>
<evidence type="ECO:0000313" key="1">
    <source>
        <dbReference type="EMBL" id="CAB4041209.1"/>
    </source>
</evidence>
<dbReference type="CDD" id="cd01650">
    <property type="entry name" value="RT_nLTR_like"/>
    <property type="match status" value="1"/>
</dbReference>
<sequence length="629" mass="71543">MSLMKRYSREKARSRRGRISSLENTLYHLSRREQNGDDVARFIKETKDLLELEHQHRADGAKLRAKEQWAEEGSLSFTQHTGLISLLYTKHDKLDTKNWRPISLLCTDYKILAKVLTNRLKSVISSVVSSSQTCGVPGRFSSESVRLLQDIINHSNGNDIGGALISLDQEKALDWSFVQRVLVKMNFGLLFRSWVQLLYSGISSHVLVNGFTSEAFRVSRGVRQGCPLSPLLYILVAETVSSAIKKDPHIDGIVLPDGPCVKLFQYADDTSILVRSYQALLSVFSLFARYEKASGAKLNVGTSHGLLFGSWRTRLDLPVPLNWSNVAITVLGCRLGNDDAVDWNSLIERFEGKLCLWKQRQLTFCGRSLIVNMLGLSIFWYQATIFDMPKTVIFRINKLLFPFVWGKKREWMARSSVSQPLAQGGLGIVDVSLFFNFYVSMHFGQPVRDVLVRDHITAYWVKKLPSFYADLIRAWLALRGKQDSGEWVIPRPSADPLPISELTASIGYTFLLCLRHVDHRSVAKFRDHSLSVQWPEVWASLRLWRFIHAVQDTSWLSFHGILPTADRLTRFGMHVDPPCFCVQPENLLHLFTSCHFALAVLDWFLIQFRKFNPSVTSIPASTILFGFPS</sequence>
<dbReference type="EMBL" id="CACRXK020027952">
    <property type="protein sequence ID" value="CAB4041209.1"/>
    <property type="molecule type" value="Genomic_DNA"/>
</dbReference>
<evidence type="ECO:0000313" key="2">
    <source>
        <dbReference type="Proteomes" id="UP001152795"/>
    </source>
</evidence>
<keyword evidence="2" id="KW-1185">Reference proteome</keyword>
<dbReference type="InterPro" id="IPR043502">
    <property type="entry name" value="DNA/RNA_pol_sf"/>
</dbReference>
<dbReference type="InterPro" id="IPR000477">
    <property type="entry name" value="RT_dom"/>
</dbReference>
<dbReference type="SUPFAM" id="SSF56672">
    <property type="entry name" value="DNA/RNA polymerases"/>
    <property type="match status" value="1"/>
</dbReference>
<dbReference type="Pfam" id="PF13966">
    <property type="entry name" value="zf-RVT"/>
    <property type="match status" value="1"/>
</dbReference>
<dbReference type="PROSITE" id="PS50878">
    <property type="entry name" value="RT_POL"/>
    <property type="match status" value="1"/>
</dbReference>
<dbReference type="PANTHER" id="PTHR19446">
    <property type="entry name" value="REVERSE TRANSCRIPTASES"/>
    <property type="match status" value="1"/>
</dbReference>
<dbReference type="Pfam" id="PF00078">
    <property type="entry name" value="RVT_1"/>
    <property type="match status" value="1"/>
</dbReference>
<protein>
    <submittedName>
        <fullName evidence="1">Uncharacterized protein</fullName>
    </submittedName>
</protein>